<evidence type="ECO:0000313" key="3">
    <source>
        <dbReference type="Proteomes" id="UP000191055"/>
    </source>
</evidence>
<dbReference type="AlphaFoldDB" id="A0A1T5EE31"/>
<dbReference type="KEGG" id="asx:CDL62_07610"/>
<dbReference type="STRING" id="889453.SAMN03080601_01311"/>
<reference evidence="2 3" key="1">
    <citation type="submission" date="2017-02" db="EMBL/GenBank/DDBJ databases">
        <authorList>
            <person name="Peterson S.W."/>
        </authorList>
    </citation>
    <scope>NUCLEOTIDE SEQUENCE [LARGE SCALE GENOMIC DNA]</scope>
    <source>
        <strain evidence="2 3">DSM 24412</strain>
    </source>
</reference>
<protein>
    <submittedName>
        <fullName evidence="2">Por secretion system C-terminal sorting domain-containing protein</fullName>
    </submittedName>
</protein>
<feature type="domain" description="PorZ N-terminal beta-propeller" evidence="1">
    <location>
        <begin position="67"/>
        <end position="207"/>
    </location>
</feature>
<proteinExistence type="predicted"/>
<dbReference type="EMBL" id="FUYV01000005">
    <property type="protein sequence ID" value="SKB82191.1"/>
    <property type="molecule type" value="Genomic_DNA"/>
</dbReference>
<keyword evidence="3" id="KW-1185">Reference proteome</keyword>
<dbReference type="Pfam" id="PF21544">
    <property type="entry name" value="PorZ_N_b_propeller"/>
    <property type="match status" value="1"/>
</dbReference>
<organism evidence="2 3">
    <name type="scientific">Alkalitalea saponilacus</name>
    <dbReference type="NCBI Taxonomy" id="889453"/>
    <lineage>
        <taxon>Bacteria</taxon>
        <taxon>Pseudomonadati</taxon>
        <taxon>Bacteroidota</taxon>
        <taxon>Bacteroidia</taxon>
        <taxon>Marinilabiliales</taxon>
        <taxon>Marinilabiliaceae</taxon>
        <taxon>Alkalitalea</taxon>
    </lineage>
</organism>
<name>A0A1T5EE31_9BACT</name>
<accession>A0A1T5EE31</accession>
<dbReference type="Gene3D" id="2.130.10.10">
    <property type="entry name" value="YVTN repeat-like/Quinoprotein amine dehydrogenase"/>
    <property type="match status" value="3"/>
</dbReference>
<gene>
    <name evidence="2" type="ORF">SAMN03080601_01311</name>
</gene>
<dbReference type="InterPro" id="IPR048954">
    <property type="entry name" value="PorZ_N"/>
</dbReference>
<dbReference type="InterPro" id="IPR011110">
    <property type="entry name" value="Reg_prop"/>
</dbReference>
<dbReference type="SUPFAM" id="SSF101898">
    <property type="entry name" value="NHL repeat"/>
    <property type="match status" value="2"/>
</dbReference>
<dbReference type="InterPro" id="IPR015943">
    <property type="entry name" value="WD40/YVTN_repeat-like_dom_sf"/>
</dbReference>
<dbReference type="Proteomes" id="UP000191055">
    <property type="component" value="Unassembled WGS sequence"/>
</dbReference>
<sequence length="812" mass="90361">MYLPPNPSKTKKLRMNRFIIIFFLLLTNNLVASDNNQLRIGEWRTHFAYNNSHHVISTPNQIIGATSLGLIVIEKSDFSVNTLNRVNGLSDYGISALYYYTERNLILVGYENGNIDIIANNNVININDLRLKVMDGNKAINHFIADGNRLYCATNFGILVINLNRYEIESTYYIGDNASNIQVNQIAIDQEYLYAATAEGIRRARLDAPDIHIYTSWEVYYSSSATYSAIANHAGRIFAARGNKGETVSIEYFENNQTHTLTSASNFQNIKSTPNGLLVINSGNIRLYNNELQSNLNISELTIGGSQITPQFRDAVIVGTNEIWISDNNNGLVARPLSEAVWSNFLPQGPLTNRAHRIKMAAENLWVVPGGLTAFWNNTNTPASASIYTPNGWTYMSRDNTPSFNTRRDLLTITPKPGNPNHLFLSSWGDGIFEVEKENNHFVVKNRFGSSENGMASAIPGNERFVRIAATAIDRNNVLWATNSEVENGLIAYFPETDSWMRYNYETLAMNQGMAPMIATSWGHKWLSVFRGRSKGIFVWDDNNTPLNQSDDRYRGAIRPSAENDRRNAGQLLLWDQNGEVITDAIFDIAEDQNGHIWLGTDKGVVVQYQPFSIFNIEKPVFTRILVPRRDGTNNADFLLGDKIVSVIKVDGGNRKWLGTQGSGIFLVSPDGSRQIHAFNTTNSPLPSDYINDITINEKTGEVYIATGEGIVSFRGTATGGSSNYSNIYAFPNPVRPEFTGDITITGLMARSNIKITDVSGKLVFETVSVGGQAFWNGRNLWGEQVKSGVYLIFVASEDGSQSGVTKVAIIR</sequence>
<dbReference type="Pfam" id="PF07494">
    <property type="entry name" value="Reg_prop"/>
    <property type="match status" value="1"/>
</dbReference>
<evidence type="ECO:0000259" key="1">
    <source>
        <dbReference type="Pfam" id="PF21544"/>
    </source>
</evidence>
<evidence type="ECO:0000313" key="2">
    <source>
        <dbReference type="EMBL" id="SKB82191.1"/>
    </source>
</evidence>